<dbReference type="EMBL" id="LJZR01000090">
    <property type="protein sequence ID" value="KPQ31655.1"/>
    <property type="molecule type" value="Genomic_DNA"/>
</dbReference>
<evidence type="ECO:0000256" key="4">
    <source>
        <dbReference type="ARBA" id="ARBA00023172"/>
    </source>
</evidence>
<gene>
    <name evidence="7" type="ORF">HLUCCA11_23290</name>
</gene>
<organism evidence="7 8">
    <name type="scientific">Phormidesmis priestleyi Ana</name>
    <dbReference type="NCBI Taxonomy" id="1666911"/>
    <lineage>
        <taxon>Bacteria</taxon>
        <taxon>Bacillati</taxon>
        <taxon>Cyanobacteriota</taxon>
        <taxon>Cyanophyceae</taxon>
        <taxon>Leptolyngbyales</taxon>
        <taxon>Leptolyngbyaceae</taxon>
        <taxon>Phormidesmis</taxon>
    </lineage>
</organism>
<dbReference type="GO" id="GO:0006313">
    <property type="term" value="P:DNA transposition"/>
    <property type="evidence" value="ECO:0007669"/>
    <property type="project" value="InterPro"/>
</dbReference>
<name>A0A0P7YP04_9CYAN</name>
<dbReference type="GO" id="GO:0004803">
    <property type="term" value="F:transposase activity"/>
    <property type="evidence" value="ECO:0007669"/>
    <property type="project" value="InterPro"/>
</dbReference>
<feature type="domain" description="Tn3 transposase DDE" evidence="5">
    <location>
        <begin position="587"/>
        <end position="976"/>
    </location>
</feature>
<evidence type="ECO:0000256" key="2">
    <source>
        <dbReference type="ARBA" id="ARBA00022578"/>
    </source>
</evidence>
<dbReference type="InterPro" id="IPR025296">
    <property type="entry name" value="DUF4158"/>
</dbReference>
<evidence type="ECO:0000313" key="7">
    <source>
        <dbReference type="EMBL" id="KPQ31655.1"/>
    </source>
</evidence>
<keyword evidence="2" id="KW-0815">Transposition</keyword>
<evidence type="ECO:0000259" key="6">
    <source>
        <dbReference type="Pfam" id="PF13700"/>
    </source>
</evidence>
<comment type="caution">
    <text evidence="7">The sequence shown here is derived from an EMBL/GenBank/DDBJ whole genome shotgun (WGS) entry which is preliminary data.</text>
</comment>
<evidence type="ECO:0000256" key="1">
    <source>
        <dbReference type="ARBA" id="ARBA00009402"/>
    </source>
</evidence>
<dbReference type="Pfam" id="PF13700">
    <property type="entry name" value="DUF4158"/>
    <property type="match status" value="1"/>
</dbReference>
<proteinExistence type="inferred from homology"/>
<dbReference type="InterPro" id="IPR002513">
    <property type="entry name" value="Tn3_Tnp_DDE_dom"/>
</dbReference>
<sequence>MPVQFLSDADHARLKRFPAEIETDELDRFFWLCDDDRKIMQPLRGAHNQLGFGLQVGCLRYLGFFPEELHTVPSMVVEYVAEQLQLSAEALILYGQRGSTQRDHQRQIQVMLGYRRATPIDLLSLEKWLLSRALEHDKPLLLFQMACDWLKQNQLIRIGTTRLEKLVATAGNQAQETTYATLKPLLTQTVCAALDQLLLVDADIDRTRLSWLQRTPTDHNPKQILETLDKIIFLQQQGAEGWDFSQLNPNHINHLAKVGSRATNQSLQRSNEVRRYPLLLAFLKQSLYTFTDDLIEMVNQRLWELYRKAKRNFEADRLRATRTLSEKLRTYRSIGHILLDEGIEDDAVRAAAFEVISPEDLQRSLDEATELIRPDNDAYVDYFCQSYSKVRTFSTKFLATLEFRARGDDQGLLKALQLVRDIHEGKRRKLPADAPTDFILKSWRAYVIDAGELDMSKAINWRYYELAALWGLRQRLRSGAVYLIHSRRFNELSTYLMPKAHWQTKREEIALLMGAPLDAKVRIEERKQELAGLMAKVEGLLKAKDSDLREESGRLVLTPLVAEEKTQALKQLALTISDRLPRVNITDLLVEVDSWTQFSAALTHLRAPTRRDSESLKHLYTCLLAQACNLDFQQIATSTGLDYRRLKWFNTWYIRDETLEEANQTLVNYHFHLPLSQLWGGGILSSSDGQRFPAKGSIRKARALPKYFGYRKGVTFYSWTSDQFSQYGSKPVTTTTRDSTYVLDEINNNETELSIVEHTTDTAGYTELIFALFDLLGLRFSPKIRDLPDQKLYYTADIDMETYPKLKAHVQDLLQETQIIDDWDEMLRLTGSMKTGWVTASLIVQKLQAFPRKHPLMRSLQEYGKLIKTIHILRWYCDPVKRRKMGRQLNKGEALHSLRGHLFFANQAQLRSQQDEQLLHQVGALNLVINAIIIWNTVYIEKVVQQLRKDGLEISDEDLQSVWPTRQKHLNVYGAYLYEAERIGHKFDLRPLHRPGSQP</sequence>
<keyword evidence="4" id="KW-0233">DNA recombination</keyword>
<reference evidence="7 8" key="1">
    <citation type="submission" date="2015-09" db="EMBL/GenBank/DDBJ databases">
        <title>Identification and resolution of microdiversity through metagenomic sequencing of parallel consortia.</title>
        <authorList>
            <person name="Nelson W.C."/>
            <person name="Romine M.F."/>
            <person name="Lindemann S.R."/>
        </authorList>
    </citation>
    <scope>NUCLEOTIDE SEQUENCE [LARGE SCALE GENOMIC DNA]</scope>
    <source>
        <strain evidence="7">Ana</strain>
    </source>
</reference>
<feature type="domain" description="DUF4158" evidence="6">
    <location>
        <begin position="5"/>
        <end position="170"/>
    </location>
</feature>
<keyword evidence="3" id="KW-0238">DNA-binding</keyword>
<protein>
    <submittedName>
        <fullName evidence="7">Putative transposase</fullName>
    </submittedName>
</protein>
<accession>A0A0P7YP04</accession>
<evidence type="ECO:0000256" key="3">
    <source>
        <dbReference type="ARBA" id="ARBA00023125"/>
    </source>
</evidence>
<dbReference type="NCBIfam" id="NF033527">
    <property type="entry name" value="transpos_Tn3"/>
    <property type="match status" value="1"/>
</dbReference>
<dbReference type="STRING" id="1666911.HLUCCA11_23290"/>
<evidence type="ECO:0000313" key="8">
    <source>
        <dbReference type="Proteomes" id="UP000050465"/>
    </source>
</evidence>
<evidence type="ECO:0000259" key="5">
    <source>
        <dbReference type="Pfam" id="PF01526"/>
    </source>
</evidence>
<dbReference type="PATRIC" id="fig|1666911.3.peg.5464"/>
<dbReference type="Pfam" id="PF01526">
    <property type="entry name" value="DDE_Tnp_Tn3"/>
    <property type="match status" value="1"/>
</dbReference>
<dbReference type="Proteomes" id="UP000050465">
    <property type="component" value="Unassembled WGS sequence"/>
</dbReference>
<dbReference type="AlphaFoldDB" id="A0A0P7YP04"/>
<dbReference type="GO" id="GO:0003677">
    <property type="term" value="F:DNA binding"/>
    <property type="evidence" value="ECO:0007669"/>
    <property type="project" value="UniProtKB-KW"/>
</dbReference>
<comment type="similarity">
    <text evidence="1">Belongs to the transposase 7 family.</text>
</comment>
<dbReference type="InterPro" id="IPR047653">
    <property type="entry name" value="Tn3-like_transpos"/>
</dbReference>